<feature type="compositionally biased region" description="Polar residues" evidence="1">
    <location>
        <begin position="413"/>
        <end position="423"/>
    </location>
</feature>
<reference evidence="2 3" key="1">
    <citation type="submission" date="2024-02" db="EMBL/GenBank/DDBJ databases">
        <title>De novo assembly and annotation of 12 fungi associated with fruit tree decline syndrome in Ontario, Canada.</title>
        <authorList>
            <person name="Sulman M."/>
            <person name="Ellouze W."/>
            <person name="Ilyukhin E."/>
        </authorList>
    </citation>
    <scope>NUCLEOTIDE SEQUENCE [LARGE SCALE GENOMIC DNA]</scope>
    <source>
        <strain evidence="2 3">M1-105</strain>
    </source>
</reference>
<name>A0ABR3SBY7_9PEZI</name>
<feature type="region of interest" description="Disordered" evidence="1">
    <location>
        <begin position="123"/>
        <end position="145"/>
    </location>
</feature>
<feature type="compositionally biased region" description="Acidic residues" evidence="1">
    <location>
        <begin position="432"/>
        <end position="468"/>
    </location>
</feature>
<evidence type="ECO:0000313" key="2">
    <source>
        <dbReference type="EMBL" id="KAL1616617.1"/>
    </source>
</evidence>
<evidence type="ECO:0000256" key="1">
    <source>
        <dbReference type="SAM" id="MobiDB-lite"/>
    </source>
</evidence>
<protein>
    <submittedName>
        <fullName evidence="2">Uncharacterized protein</fullName>
    </submittedName>
</protein>
<feature type="compositionally biased region" description="Acidic residues" evidence="1">
    <location>
        <begin position="478"/>
        <end position="493"/>
    </location>
</feature>
<organism evidence="2 3">
    <name type="scientific">Neofusicoccum ribis</name>
    <dbReference type="NCBI Taxonomy" id="45134"/>
    <lineage>
        <taxon>Eukaryota</taxon>
        <taxon>Fungi</taxon>
        <taxon>Dikarya</taxon>
        <taxon>Ascomycota</taxon>
        <taxon>Pezizomycotina</taxon>
        <taxon>Dothideomycetes</taxon>
        <taxon>Dothideomycetes incertae sedis</taxon>
        <taxon>Botryosphaeriales</taxon>
        <taxon>Botryosphaeriaceae</taxon>
        <taxon>Neofusicoccum</taxon>
    </lineage>
</organism>
<feature type="compositionally biased region" description="Polar residues" evidence="1">
    <location>
        <begin position="521"/>
        <end position="530"/>
    </location>
</feature>
<gene>
    <name evidence="2" type="ORF">SLS56_011365</name>
</gene>
<dbReference type="Proteomes" id="UP001521116">
    <property type="component" value="Unassembled WGS sequence"/>
</dbReference>
<accession>A0ABR3SBY7</accession>
<comment type="caution">
    <text evidence="2">The sequence shown here is derived from an EMBL/GenBank/DDBJ whole genome shotgun (WGS) entry which is preliminary data.</text>
</comment>
<feature type="compositionally biased region" description="Polar residues" evidence="1">
    <location>
        <begin position="573"/>
        <end position="587"/>
    </location>
</feature>
<feature type="compositionally biased region" description="Low complexity" evidence="1">
    <location>
        <begin position="123"/>
        <end position="141"/>
    </location>
</feature>
<dbReference type="EMBL" id="JAJVDC020000261">
    <property type="protein sequence ID" value="KAL1616617.1"/>
    <property type="molecule type" value="Genomic_DNA"/>
</dbReference>
<keyword evidence="3" id="KW-1185">Reference proteome</keyword>
<sequence length="675" mass="73736">MLSENLRQFEPPITASDNMSRLSFQPQGFASGLESISSLDWDAEYEELIPADDSKRQMDPEIQEEPQDTMPAVVTTVTPSMDEEAPIHGVVVDSTTVHAAPIARSPNWTCIIDTLSSSVSEDLSEYSTPSTTEANNTTSSEDPFLGWEHPGWTWEESESWYTWTATSPEVCMWFSSPDIYDDAIWIVGASKLGDDYAHNDIPRVASILRRAYRETYSVPEKSGVVFPPLARGFKDFSRQDSKGPLETYRRGCKGLKSIGDPEVAVMVEWVPNGETEVSGTERPGPRNFFPQPSRLHQVWNAEEMEVTEIPAAIPAEIEELYSSDSSENEWVDFGDSSEEEDSGRLLVDSFNTSMESVAASSPDYESCELFDEPSVAAPSIKLPSTPTNKLLSSPTIKLIAPPLDAEESAAQAPCTTTHTSELSVTIIRDSDSESETSFAEEGEEIPSDWEEEEDSYVSESEYSTDNDVETNITQPPSGDEDEDENINTNEDDATSPHISSTGPIITPHHPANNEDSESDECSTAASSDYPTSEEGDEEITPRPIAPTKPNMPAITLHMPTDEEDDSSNEEGSLTTPTPSHIRSTRLQELSPKLTRPGRSRTSFVFDTTPPPSPCLLSPALALRDAGVGRLEPARTLWRGYADEHGGGEGGADEVSWRTRAAAAVAIVGGLVAFLG</sequence>
<proteinExistence type="predicted"/>
<feature type="region of interest" description="Disordered" evidence="1">
    <location>
        <begin position="1"/>
        <end position="20"/>
    </location>
</feature>
<evidence type="ECO:0000313" key="3">
    <source>
        <dbReference type="Proteomes" id="UP001521116"/>
    </source>
</evidence>
<feature type="region of interest" description="Disordered" evidence="1">
    <location>
        <begin position="407"/>
        <end position="588"/>
    </location>
</feature>